<reference evidence="2" key="2">
    <citation type="submission" date="2022-01" db="EMBL/GenBank/DDBJ databases">
        <authorList>
            <person name="Yamashiro T."/>
            <person name="Shiraishi A."/>
            <person name="Satake H."/>
            <person name="Nakayama K."/>
        </authorList>
    </citation>
    <scope>NUCLEOTIDE SEQUENCE</scope>
</reference>
<organism evidence="2 3">
    <name type="scientific">Tanacetum coccineum</name>
    <dbReference type="NCBI Taxonomy" id="301880"/>
    <lineage>
        <taxon>Eukaryota</taxon>
        <taxon>Viridiplantae</taxon>
        <taxon>Streptophyta</taxon>
        <taxon>Embryophyta</taxon>
        <taxon>Tracheophyta</taxon>
        <taxon>Spermatophyta</taxon>
        <taxon>Magnoliopsida</taxon>
        <taxon>eudicotyledons</taxon>
        <taxon>Gunneridae</taxon>
        <taxon>Pentapetalae</taxon>
        <taxon>asterids</taxon>
        <taxon>campanulids</taxon>
        <taxon>Asterales</taxon>
        <taxon>Asteraceae</taxon>
        <taxon>Asteroideae</taxon>
        <taxon>Anthemideae</taxon>
        <taxon>Anthemidinae</taxon>
        <taxon>Tanacetum</taxon>
    </lineage>
</organism>
<evidence type="ECO:0000313" key="2">
    <source>
        <dbReference type="EMBL" id="GJT45988.1"/>
    </source>
</evidence>
<evidence type="ECO:0000256" key="1">
    <source>
        <dbReference type="SAM" id="MobiDB-lite"/>
    </source>
</evidence>
<gene>
    <name evidence="2" type="ORF">Tco_0954703</name>
</gene>
<dbReference type="EMBL" id="BQNB010015946">
    <property type="protein sequence ID" value="GJT45988.1"/>
    <property type="molecule type" value="Genomic_DNA"/>
</dbReference>
<dbReference type="Proteomes" id="UP001151760">
    <property type="component" value="Unassembled WGS sequence"/>
</dbReference>
<proteinExistence type="predicted"/>
<name>A0ABQ5E585_9ASTR</name>
<sequence length="125" mass="14036">MVTTGNFLPLKHDLSGLEEFVNEPIVSDPTIKNLIVETSEPKVSADYSKAVKKNNGAPIIEDWVSDSKEEDVPQAKKEKKIVISSFAKIEFVKSKEQVKSPRKTTVKQGDQNRQNTHTTRGNQRN</sequence>
<feature type="compositionally biased region" description="Polar residues" evidence="1">
    <location>
        <begin position="106"/>
        <end position="125"/>
    </location>
</feature>
<protein>
    <submittedName>
        <fullName evidence="2">Uncharacterized protein</fullName>
    </submittedName>
</protein>
<accession>A0ABQ5E585</accession>
<reference evidence="2" key="1">
    <citation type="journal article" date="2022" name="Int. J. Mol. Sci.">
        <title>Draft Genome of Tanacetum Coccineum: Genomic Comparison of Closely Related Tanacetum-Family Plants.</title>
        <authorList>
            <person name="Yamashiro T."/>
            <person name="Shiraishi A."/>
            <person name="Nakayama K."/>
            <person name="Satake H."/>
        </authorList>
    </citation>
    <scope>NUCLEOTIDE SEQUENCE</scope>
</reference>
<comment type="caution">
    <text evidence="2">The sequence shown here is derived from an EMBL/GenBank/DDBJ whole genome shotgun (WGS) entry which is preliminary data.</text>
</comment>
<evidence type="ECO:0000313" key="3">
    <source>
        <dbReference type="Proteomes" id="UP001151760"/>
    </source>
</evidence>
<feature type="region of interest" description="Disordered" evidence="1">
    <location>
        <begin position="95"/>
        <end position="125"/>
    </location>
</feature>
<keyword evidence="3" id="KW-1185">Reference proteome</keyword>